<dbReference type="EMBL" id="JENJ01000091">
    <property type="protein sequence ID" value="KGM93876.1"/>
    <property type="molecule type" value="Genomic_DNA"/>
</dbReference>
<protein>
    <submittedName>
        <fullName evidence="1">Uncharacterized protein</fullName>
    </submittedName>
</protein>
<gene>
    <name evidence="1" type="ORF">Z968_12395</name>
</gene>
<reference evidence="1 2" key="1">
    <citation type="submission" date="2014-01" db="EMBL/GenBank/DDBJ databases">
        <title>Plasmidome dynamics in the species complex Clostridium novyi sensu lato converts strains of independent lineages into distinctly different pathogens.</title>
        <authorList>
            <person name="Skarin H."/>
            <person name="Segerman B."/>
        </authorList>
    </citation>
    <scope>NUCLEOTIDE SEQUENCE [LARGE SCALE GENOMIC DNA]</scope>
    <source>
        <strain evidence="1 2">4552</strain>
    </source>
</reference>
<evidence type="ECO:0000313" key="1">
    <source>
        <dbReference type="EMBL" id="KGM93876.1"/>
    </source>
</evidence>
<dbReference type="Proteomes" id="UP000030012">
    <property type="component" value="Unassembled WGS sequence"/>
</dbReference>
<sequence>MNKYHGDKVQDGLGRVIINPVFLDIDSIEYKSYKGQPYNEKRDMDECIVDKNIIQEIKKMKKEACINTKIKEYINKNINDKDVEKLSLNQISNVIYEIDKCIMDDKNRKYYLQKLKEISTNENRTKDNRSILNIQIDNKVNLQDILDTNTKDKKEYLLNEVFGKNNSIINGLDKNKIVLKIVKMKLYYITKIIKIIQSQKEGDKSE</sequence>
<organism evidence="1 2">
    <name type="scientific">Clostridium novyi A str. 4552</name>
    <dbReference type="NCBI Taxonomy" id="1444289"/>
    <lineage>
        <taxon>Bacteria</taxon>
        <taxon>Bacillati</taxon>
        <taxon>Bacillota</taxon>
        <taxon>Clostridia</taxon>
        <taxon>Eubacteriales</taxon>
        <taxon>Clostridiaceae</taxon>
        <taxon>Clostridium</taxon>
    </lineage>
</organism>
<accession>A0A0A0I0J5</accession>
<comment type="caution">
    <text evidence="1">The sequence shown here is derived from an EMBL/GenBank/DDBJ whole genome shotgun (WGS) entry which is preliminary data.</text>
</comment>
<proteinExistence type="predicted"/>
<evidence type="ECO:0000313" key="2">
    <source>
        <dbReference type="Proteomes" id="UP000030012"/>
    </source>
</evidence>
<dbReference type="AlphaFoldDB" id="A0A0A0I0J5"/>
<name>A0A0A0I0J5_CLONO</name>